<evidence type="ECO:0000256" key="6">
    <source>
        <dbReference type="ARBA" id="ARBA00022516"/>
    </source>
</evidence>
<dbReference type="GO" id="GO:0019171">
    <property type="term" value="F:(3R)-hydroxyacyl-[acyl-carrier-protein] dehydratase activity"/>
    <property type="evidence" value="ECO:0007669"/>
    <property type="project" value="UniProtKB-EC"/>
</dbReference>
<sequence length="152" mass="16989">MNGDMSKKKPALSFQEILKIIPQRFPMIMIDKVIDINSESLVAIKNITGNEFFFEGHFPAIKIFPGVLLTESMAQATIILFNNSGQDMDSNLLPVLYHTDVRFKEVVVPGDQLMIQITMLKKVEGSAIVEAIATVEEKVVAKGKLTFTFKEL</sequence>
<evidence type="ECO:0000256" key="10">
    <source>
        <dbReference type="ARBA" id="ARBA00025049"/>
    </source>
</evidence>
<evidence type="ECO:0000256" key="5">
    <source>
        <dbReference type="ARBA" id="ARBA00022490"/>
    </source>
</evidence>
<dbReference type="CDD" id="cd01288">
    <property type="entry name" value="FabZ"/>
    <property type="match status" value="1"/>
</dbReference>
<evidence type="ECO:0000256" key="9">
    <source>
        <dbReference type="ARBA" id="ARBA00023239"/>
    </source>
</evidence>
<organism evidence="11 12">
    <name type="scientific">Sporosarcina limicola</name>
    <dbReference type="NCBI Taxonomy" id="34101"/>
    <lineage>
        <taxon>Bacteria</taxon>
        <taxon>Bacillati</taxon>
        <taxon>Bacillota</taxon>
        <taxon>Bacilli</taxon>
        <taxon>Bacillales</taxon>
        <taxon>Caryophanaceae</taxon>
        <taxon>Sporosarcina</taxon>
    </lineage>
</organism>
<protein>
    <recommendedName>
        <fullName evidence="4">3-hydroxyacyl-[acyl-carrier-protein] dehydratase</fullName>
        <ecNumber evidence="4">4.2.1.59</ecNumber>
    </recommendedName>
</protein>
<dbReference type="GO" id="GO:0016020">
    <property type="term" value="C:membrane"/>
    <property type="evidence" value="ECO:0007669"/>
    <property type="project" value="GOC"/>
</dbReference>
<dbReference type="GO" id="GO:0009245">
    <property type="term" value="P:lipid A biosynthetic process"/>
    <property type="evidence" value="ECO:0007669"/>
    <property type="project" value="UniProtKB-KW"/>
</dbReference>
<evidence type="ECO:0000256" key="4">
    <source>
        <dbReference type="ARBA" id="ARBA00013167"/>
    </source>
</evidence>
<dbReference type="AlphaFoldDB" id="A0A927MJM9"/>
<dbReference type="Gene3D" id="3.10.129.10">
    <property type="entry name" value="Hotdog Thioesterase"/>
    <property type="match status" value="1"/>
</dbReference>
<comment type="catalytic activity">
    <reaction evidence="1">
        <text>a (3R)-hydroxyacyl-[ACP] = a (2E)-enoyl-[ACP] + H2O</text>
        <dbReference type="Rhea" id="RHEA:13097"/>
        <dbReference type="Rhea" id="RHEA-COMP:9925"/>
        <dbReference type="Rhea" id="RHEA-COMP:9945"/>
        <dbReference type="ChEBI" id="CHEBI:15377"/>
        <dbReference type="ChEBI" id="CHEBI:78784"/>
        <dbReference type="ChEBI" id="CHEBI:78827"/>
        <dbReference type="EC" id="4.2.1.59"/>
    </reaction>
</comment>
<keyword evidence="8" id="KW-0443">Lipid metabolism</keyword>
<evidence type="ECO:0000256" key="2">
    <source>
        <dbReference type="ARBA" id="ARBA00004496"/>
    </source>
</evidence>
<name>A0A927MJM9_9BACL</name>
<reference evidence="11" key="1">
    <citation type="submission" date="2020-10" db="EMBL/GenBank/DDBJ databases">
        <title>Genomic Encyclopedia of Type Strains, Phase IV (KMG-IV): sequencing the most valuable type-strain genomes for metagenomic binning, comparative biology and taxonomic classification.</title>
        <authorList>
            <person name="Goeker M."/>
        </authorList>
    </citation>
    <scope>NUCLEOTIDE SEQUENCE</scope>
    <source>
        <strain evidence="11">DSM 13886</strain>
    </source>
</reference>
<evidence type="ECO:0000256" key="1">
    <source>
        <dbReference type="ARBA" id="ARBA00001055"/>
    </source>
</evidence>
<comment type="function">
    <text evidence="10">Involved in unsaturated fatty acids biosynthesis. Catalyzes the dehydration of short chain beta-hydroxyacyl-ACPs and long chain saturated and unsaturated beta-hydroxyacyl-ACPs.</text>
</comment>
<dbReference type="EC" id="4.2.1.59" evidence="4"/>
<evidence type="ECO:0000313" key="11">
    <source>
        <dbReference type="EMBL" id="MBE1555096.1"/>
    </source>
</evidence>
<dbReference type="InterPro" id="IPR013114">
    <property type="entry name" value="FabA_FabZ"/>
</dbReference>
<gene>
    <name evidence="11" type="ORF">H4683_002195</name>
</gene>
<comment type="caution">
    <text evidence="11">The sequence shown here is derived from an EMBL/GenBank/DDBJ whole genome shotgun (WGS) entry which is preliminary data.</text>
</comment>
<evidence type="ECO:0000256" key="8">
    <source>
        <dbReference type="ARBA" id="ARBA00023098"/>
    </source>
</evidence>
<comment type="subcellular location">
    <subcellularLocation>
        <location evidence="2">Cytoplasm</location>
    </subcellularLocation>
</comment>
<dbReference type="Pfam" id="PF07977">
    <property type="entry name" value="FabA"/>
    <property type="match status" value="1"/>
</dbReference>
<proteinExistence type="inferred from homology"/>
<keyword evidence="6" id="KW-0444">Lipid biosynthesis</keyword>
<accession>A0A927MJM9</accession>
<dbReference type="Proteomes" id="UP000658225">
    <property type="component" value="Unassembled WGS sequence"/>
</dbReference>
<dbReference type="EMBL" id="JADBEL010000011">
    <property type="protein sequence ID" value="MBE1555096.1"/>
    <property type="molecule type" value="Genomic_DNA"/>
</dbReference>
<dbReference type="RefSeq" id="WP_192598843.1">
    <property type="nucleotide sequence ID" value="NZ_JADBEL010000011.1"/>
</dbReference>
<keyword evidence="5" id="KW-0963">Cytoplasm</keyword>
<dbReference type="PANTHER" id="PTHR30272:SF1">
    <property type="entry name" value="3-HYDROXYACYL-[ACYL-CARRIER-PROTEIN] DEHYDRATASE"/>
    <property type="match status" value="1"/>
</dbReference>
<dbReference type="InterPro" id="IPR029069">
    <property type="entry name" value="HotDog_dom_sf"/>
</dbReference>
<evidence type="ECO:0000256" key="7">
    <source>
        <dbReference type="ARBA" id="ARBA00022556"/>
    </source>
</evidence>
<dbReference type="SUPFAM" id="SSF54637">
    <property type="entry name" value="Thioesterase/thiol ester dehydrase-isomerase"/>
    <property type="match status" value="1"/>
</dbReference>
<evidence type="ECO:0000256" key="3">
    <source>
        <dbReference type="ARBA" id="ARBA00009174"/>
    </source>
</evidence>
<dbReference type="GO" id="GO:0005737">
    <property type="term" value="C:cytoplasm"/>
    <property type="evidence" value="ECO:0007669"/>
    <property type="project" value="UniProtKB-SubCell"/>
</dbReference>
<keyword evidence="9 11" id="KW-0456">Lyase</keyword>
<evidence type="ECO:0000313" key="12">
    <source>
        <dbReference type="Proteomes" id="UP000658225"/>
    </source>
</evidence>
<dbReference type="NCBIfam" id="NF000582">
    <property type="entry name" value="PRK00006.1"/>
    <property type="match status" value="1"/>
</dbReference>
<keyword evidence="7" id="KW-0441">Lipid A biosynthesis</keyword>
<dbReference type="FunFam" id="3.10.129.10:FF:000001">
    <property type="entry name" value="3-hydroxyacyl-[acyl-carrier-protein] dehydratase FabZ"/>
    <property type="match status" value="1"/>
</dbReference>
<keyword evidence="12" id="KW-1185">Reference proteome</keyword>
<comment type="similarity">
    <text evidence="3">Belongs to the thioester dehydratase family. FabZ subfamily.</text>
</comment>
<dbReference type="PANTHER" id="PTHR30272">
    <property type="entry name" value="3-HYDROXYACYL-[ACYL-CARRIER-PROTEIN] DEHYDRATASE"/>
    <property type="match status" value="1"/>
</dbReference>